<protein>
    <submittedName>
        <fullName evidence="1">Uncharacterized protein</fullName>
    </submittedName>
</protein>
<name>A0A2P2R2T2_RHIMU</name>
<sequence length="47" mass="5326">MLQSNTSYVTSGLINRYCLHQNQVGNMYVRNQSVSSSIRLSNGQKTF</sequence>
<accession>A0A2P2R2T2</accession>
<organism evidence="1">
    <name type="scientific">Rhizophora mucronata</name>
    <name type="common">Asiatic mangrove</name>
    <dbReference type="NCBI Taxonomy" id="61149"/>
    <lineage>
        <taxon>Eukaryota</taxon>
        <taxon>Viridiplantae</taxon>
        <taxon>Streptophyta</taxon>
        <taxon>Embryophyta</taxon>
        <taxon>Tracheophyta</taxon>
        <taxon>Spermatophyta</taxon>
        <taxon>Magnoliopsida</taxon>
        <taxon>eudicotyledons</taxon>
        <taxon>Gunneridae</taxon>
        <taxon>Pentapetalae</taxon>
        <taxon>rosids</taxon>
        <taxon>fabids</taxon>
        <taxon>Malpighiales</taxon>
        <taxon>Rhizophoraceae</taxon>
        <taxon>Rhizophora</taxon>
    </lineage>
</organism>
<proteinExistence type="predicted"/>
<dbReference type="EMBL" id="GGEC01093007">
    <property type="protein sequence ID" value="MBX73491.1"/>
    <property type="molecule type" value="Transcribed_RNA"/>
</dbReference>
<evidence type="ECO:0000313" key="1">
    <source>
        <dbReference type="EMBL" id="MBX73491.1"/>
    </source>
</evidence>
<dbReference type="AlphaFoldDB" id="A0A2P2R2T2"/>
<reference evidence="1" key="1">
    <citation type="submission" date="2018-02" db="EMBL/GenBank/DDBJ databases">
        <title>Rhizophora mucronata_Transcriptome.</title>
        <authorList>
            <person name="Meera S.P."/>
            <person name="Sreeshan A."/>
            <person name="Augustine A."/>
        </authorList>
    </citation>
    <scope>NUCLEOTIDE SEQUENCE</scope>
    <source>
        <tissue evidence="1">Leaf</tissue>
    </source>
</reference>